<dbReference type="InterPro" id="IPR051063">
    <property type="entry name" value="PDI"/>
</dbReference>
<organism evidence="6 7">
    <name type="scientific">Lachancea fermentati</name>
    <name type="common">Zygosaccharomyces fermentati</name>
    <dbReference type="NCBI Taxonomy" id="4955"/>
    <lineage>
        <taxon>Eukaryota</taxon>
        <taxon>Fungi</taxon>
        <taxon>Dikarya</taxon>
        <taxon>Ascomycota</taxon>
        <taxon>Saccharomycotina</taxon>
        <taxon>Saccharomycetes</taxon>
        <taxon>Saccharomycetales</taxon>
        <taxon>Saccharomycetaceae</taxon>
        <taxon>Lachancea</taxon>
    </lineage>
</organism>
<dbReference type="AlphaFoldDB" id="A0A1G4MHR7"/>
<evidence type="ECO:0000313" key="6">
    <source>
        <dbReference type="EMBL" id="SCW03460.1"/>
    </source>
</evidence>
<keyword evidence="3" id="KW-1133">Transmembrane helix</keyword>
<dbReference type="InterPro" id="IPR017937">
    <property type="entry name" value="Thioredoxin_CS"/>
</dbReference>
<evidence type="ECO:0000256" key="4">
    <source>
        <dbReference type="SAM" id="SignalP"/>
    </source>
</evidence>
<keyword evidence="3" id="KW-0472">Membrane</keyword>
<dbReference type="PROSITE" id="PS00194">
    <property type="entry name" value="THIOREDOXIN_1"/>
    <property type="match status" value="1"/>
</dbReference>
<keyword evidence="7" id="KW-1185">Reference proteome</keyword>
<dbReference type="GO" id="GO:0005783">
    <property type="term" value="C:endoplasmic reticulum"/>
    <property type="evidence" value="ECO:0007669"/>
    <property type="project" value="TreeGrafter"/>
</dbReference>
<dbReference type="OrthoDB" id="72053at2759"/>
<protein>
    <submittedName>
        <fullName evidence="6">LAFE_0G10924g1_1</fullName>
    </submittedName>
</protein>
<dbReference type="Pfam" id="PF00085">
    <property type="entry name" value="Thioredoxin"/>
    <property type="match status" value="1"/>
</dbReference>
<dbReference type="PROSITE" id="PS51352">
    <property type="entry name" value="THIOREDOXIN_2"/>
    <property type="match status" value="1"/>
</dbReference>
<dbReference type="GO" id="GO:0006457">
    <property type="term" value="P:protein folding"/>
    <property type="evidence" value="ECO:0007669"/>
    <property type="project" value="TreeGrafter"/>
</dbReference>
<keyword evidence="3" id="KW-0812">Transmembrane</keyword>
<gene>
    <name evidence="6" type="ORF">LAFE_0G10924G</name>
</gene>
<evidence type="ECO:0000256" key="3">
    <source>
        <dbReference type="SAM" id="Phobius"/>
    </source>
</evidence>
<dbReference type="SMR" id="A0A1G4MHR7"/>
<dbReference type="STRING" id="4955.A0A1G4MHR7"/>
<feature type="signal peptide" evidence="4">
    <location>
        <begin position="1"/>
        <end position="17"/>
    </location>
</feature>
<feature type="chain" id="PRO_5009237377" evidence="4">
    <location>
        <begin position="18"/>
        <end position="699"/>
    </location>
</feature>
<dbReference type="EMBL" id="LT598486">
    <property type="protein sequence ID" value="SCW03460.1"/>
    <property type="molecule type" value="Genomic_DNA"/>
</dbReference>
<dbReference type="Gene3D" id="3.40.30.10">
    <property type="entry name" value="Glutaredoxin"/>
    <property type="match status" value="1"/>
</dbReference>
<evidence type="ECO:0000256" key="2">
    <source>
        <dbReference type="ARBA" id="ARBA00022729"/>
    </source>
</evidence>
<comment type="similarity">
    <text evidence="1">Belongs to the protein disulfide isomerase family.</text>
</comment>
<reference evidence="6 7" key="1">
    <citation type="submission" date="2016-03" db="EMBL/GenBank/DDBJ databases">
        <authorList>
            <person name="Devillers H."/>
        </authorList>
    </citation>
    <scope>NUCLEOTIDE SEQUENCE [LARGE SCALE GENOMIC DNA]</scope>
    <source>
        <strain evidence="6">CBS 6772</strain>
    </source>
</reference>
<evidence type="ECO:0000259" key="5">
    <source>
        <dbReference type="PROSITE" id="PS51352"/>
    </source>
</evidence>
<dbReference type="PANTHER" id="PTHR45672">
    <property type="entry name" value="PROTEIN DISULFIDE-ISOMERASE C17H9.14C-RELATED"/>
    <property type="match status" value="1"/>
</dbReference>
<feature type="transmembrane region" description="Helical" evidence="3">
    <location>
        <begin position="651"/>
        <end position="670"/>
    </location>
</feature>
<dbReference type="InterPro" id="IPR036249">
    <property type="entry name" value="Thioredoxin-like_sf"/>
</dbReference>
<name>A0A1G4MHR7_LACFM</name>
<dbReference type="CDD" id="cd02961">
    <property type="entry name" value="PDI_a_family"/>
    <property type="match status" value="1"/>
</dbReference>
<dbReference type="PANTHER" id="PTHR45672:SF3">
    <property type="entry name" value="THIOREDOXIN DOMAIN-CONTAINING PROTEIN 5"/>
    <property type="match status" value="1"/>
</dbReference>
<feature type="domain" description="Thioredoxin" evidence="5">
    <location>
        <begin position="21"/>
        <end position="142"/>
    </location>
</feature>
<accession>A0A1G4MHR7</accession>
<evidence type="ECO:0000313" key="7">
    <source>
        <dbReference type="Proteomes" id="UP000190831"/>
    </source>
</evidence>
<dbReference type="OMA" id="RQVNCVE"/>
<evidence type="ECO:0000256" key="1">
    <source>
        <dbReference type="ARBA" id="ARBA00006347"/>
    </source>
</evidence>
<dbReference type="InterPro" id="IPR013766">
    <property type="entry name" value="Thioredoxin_domain"/>
</dbReference>
<keyword evidence="2 4" id="KW-0732">Signal</keyword>
<dbReference type="GO" id="GO:0003756">
    <property type="term" value="F:protein disulfide isomerase activity"/>
    <property type="evidence" value="ECO:0007669"/>
    <property type="project" value="TreeGrafter"/>
</dbReference>
<dbReference type="SUPFAM" id="SSF52833">
    <property type="entry name" value="Thioredoxin-like"/>
    <property type="match status" value="1"/>
</dbReference>
<sequence length="699" mass="80390">MLRGLFACLFLGAIGNAASIVTEGDDSRELSFPEPLTADIFNDEMLSNLHVVEFFSPYCGHCRNFAPTWKKAWEEFYEEGQALNISLCQVDCVQSADLCANERIASYPSIRLYGPDGFLKDFPKDLERTKENLISFAREEAKDSNNLSALQLKSQSQMLEAQSLIELLGGRGQVPHLISFWPSSELSDIDNHKIKFENCEDCFTFQRTWAVLSNRLKKEGFVTSHFNCEANPKICMQLGFDDLTKITNHRADRHPKVALILPEKSTNNFFIYRGVSQTVKDFTDFALRTYSNSKVVEISEATIQEKTSRPIDISPSSRNKHLKTYIVFNYDPATVVPEDFDILEHLIEPLADIPDTYLFKSTDDLMKLTRSNYEGLFSMINYDESEPAKTINEDYFTMSTLTQYPTFFMFKEGSLIPNVFHGYSTTEMRSLDYIMAWILQDSMPFLNELTPSTLDSLIHFSSDLYNTMAVQLIDTSTILEEKKSVTYLKNFIVGAYDYESIRDNYICETILSKRNDKDEAVKSLKEKQASSVDIVQKMREEIPHSYGHRVLLAYMDLSKHESLLIREGYNIHNRQYRNGDVIVVDKSSGKFYYDRDHLGFYLTTTESPSSLKEVLSRLNLPDLYGGVKMSKNLIGSPYGKMLRFLDIIHQYGPFGYIILLALLLSIFRAPKFMRKQRLKRKYHAKRDHRGILGKENLKD</sequence>
<dbReference type="Proteomes" id="UP000190831">
    <property type="component" value="Chromosome G"/>
</dbReference>
<proteinExistence type="inferred from homology"/>